<evidence type="ECO:0000259" key="3">
    <source>
        <dbReference type="Pfam" id="PF20163"/>
    </source>
</evidence>
<name>A0AB74CGS9_ASPFL</name>
<evidence type="ECO:0000313" key="4">
    <source>
        <dbReference type="EMBL" id="RMZ45943.1"/>
    </source>
</evidence>
<feature type="compositionally biased region" description="Basic and acidic residues" evidence="1">
    <location>
        <begin position="1"/>
        <end position="12"/>
    </location>
</feature>
<evidence type="ECO:0000256" key="2">
    <source>
        <dbReference type="SAM" id="Phobius"/>
    </source>
</evidence>
<keyword evidence="2" id="KW-1133">Transmembrane helix</keyword>
<organism evidence="4 5">
    <name type="scientific">Aspergillus flavus</name>
    <dbReference type="NCBI Taxonomy" id="5059"/>
    <lineage>
        <taxon>Eukaryota</taxon>
        <taxon>Fungi</taxon>
        <taxon>Dikarya</taxon>
        <taxon>Ascomycota</taxon>
        <taxon>Pezizomycotina</taxon>
        <taxon>Eurotiomycetes</taxon>
        <taxon>Eurotiomycetidae</taxon>
        <taxon>Eurotiales</taxon>
        <taxon>Aspergillaceae</taxon>
        <taxon>Aspergillus</taxon>
        <taxon>Aspergillus subgen. Circumdati</taxon>
    </lineage>
</organism>
<dbReference type="PANTHER" id="PTHR35395">
    <property type="entry name" value="DUF6536 DOMAIN-CONTAINING PROTEIN"/>
    <property type="match status" value="1"/>
</dbReference>
<feature type="transmembrane region" description="Helical" evidence="2">
    <location>
        <begin position="55"/>
        <end position="77"/>
    </location>
</feature>
<reference evidence="4 5" key="1">
    <citation type="submission" date="2018-07" db="EMBL/GenBank/DDBJ databases">
        <title>Identification of spontaneous genetic mutation associated with occurrence of a yellow conidial color mutant of Aspergillus flavus.</title>
        <authorList>
            <person name="Chang P.-K."/>
            <person name="Mack B.M."/>
            <person name="Scharfenstein L."/>
            <person name="Gilbert M.K."/>
        </authorList>
    </citation>
    <scope>NUCLEOTIDE SEQUENCE [LARGE SCALE GENOMIC DNA]</scope>
    <source>
        <strain evidence="4 5">CA14</strain>
    </source>
</reference>
<dbReference type="EMBL" id="QQZZ01000038">
    <property type="protein sequence ID" value="RMZ45943.1"/>
    <property type="molecule type" value="Genomic_DNA"/>
</dbReference>
<proteinExistence type="predicted"/>
<sequence length="211" mass="23430">MELTPLRRDAEPLMHSGDNASKSKDYHEFRHPDIQSDWNKPKSFKERFAGWRRTLLVGCVISVVVHVFNLGFALWAVQHRHVQNGQGVLYAGDCKKVRNAGIGFHLMINILSTALLGASNYCMQVLGAPTRTGRYSSPKRTMARHWCIECAEFVRNSQETVLAVDVFSLLLSSSPSDVSALLHPVHNLPLSANAYDVFAANGSPNDTAVRL</sequence>
<dbReference type="AlphaFoldDB" id="A0AB74CGS9"/>
<feature type="region of interest" description="Disordered" evidence="1">
    <location>
        <begin position="1"/>
        <end position="25"/>
    </location>
</feature>
<dbReference type="Pfam" id="PF20163">
    <property type="entry name" value="DUF6536"/>
    <property type="match status" value="1"/>
</dbReference>
<evidence type="ECO:0000256" key="1">
    <source>
        <dbReference type="SAM" id="MobiDB-lite"/>
    </source>
</evidence>
<keyword evidence="2" id="KW-0472">Membrane</keyword>
<dbReference type="Proteomes" id="UP000275480">
    <property type="component" value="Unassembled WGS sequence"/>
</dbReference>
<dbReference type="PANTHER" id="PTHR35395:SF1">
    <property type="entry name" value="DUF6536 DOMAIN-CONTAINING PROTEIN"/>
    <property type="match status" value="1"/>
</dbReference>
<protein>
    <recommendedName>
        <fullName evidence="3">DUF6536 domain-containing protein</fullName>
    </recommendedName>
</protein>
<comment type="caution">
    <text evidence="4">The sequence shown here is derived from an EMBL/GenBank/DDBJ whole genome shotgun (WGS) entry which is preliminary data.</text>
</comment>
<dbReference type="InterPro" id="IPR046623">
    <property type="entry name" value="DUF6536"/>
</dbReference>
<gene>
    <name evidence="4" type="ORF">CA14_005502</name>
</gene>
<accession>A0AB74CGS9</accession>
<keyword evidence="2" id="KW-0812">Transmembrane</keyword>
<evidence type="ECO:0000313" key="5">
    <source>
        <dbReference type="Proteomes" id="UP000275480"/>
    </source>
</evidence>
<feature type="domain" description="DUF6536" evidence="3">
    <location>
        <begin position="51"/>
        <end position="132"/>
    </location>
</feature>